<dbReference type="SUPFAM" id="SSF53448">
    <property type="entry name" value="Nucleotide-diphospho-sugar transferases"/>
    <property type="match status" value="1"/>
</dbReference>
<dbReference type="PANTHER" id="PTHR46390">
    <property type="entry name" value="MANNOSE-1-PHOSPHATE GUANYLYLTRANSFERASE"/>
    <property type="match status" value="1"/>
</dbReference>
<dbReference type="InterPro" id="IPR049577">
    <property type="entry name" value="GMPP_N"/>
</dbReference>
<feature type="domain" description="MannoseP isomerase/GMP-like beta-helix" evidence="2">
    <location>
        <begin position="303"/>
        <end position="355"/>
    </location>
</feature>
<keyword evidence="3" id="KW-0548">Nucleotidyltransferase</keyword>
<evidence type="ECO:0000313" key="4">
    <source>
        <dbReference type="Proteomes" id="UP000470246"/>
    </source>
</evidence>
<name>A0A7K3W031_9ACTN</name>
<accession>A0A7K3W031</accession>
<dbReference type="Proteomes" id="UP000470246">
    <property type="component" value="Unassembled WGS sequence"/>
</dbReference>
<dbReference type="EMBL" id="JAAGWF010000009">
    <property type="protein sequence ID" value="NEK57968.1"/>
    <property type="molecule type" value="Genomic_DNA"/>
</dbReference>
<dbReference type="AlphaFoldDB" id="A0A7K3W031"/>
<dbReference type="Gene3D" id="3.90.550.10">
    <property type="entry name" value="Spore Coat Polysaccharide Biosynthesis Protein SpsA, Chain A"/>
    <property type="match status" value="1"/>
</dbReference>
<dbReference type="InterPro" id="IPR054566">
    <property type="entry name" value="ManC/GMP-like_b-helix"/>
</dbReference>
<proteinExistence type="predicted"/>
<dbReference type="InterPro" id="IPR029044">
    <property type="entry name" value="Nucleotide-diphossugar_trans"/>
</dbReference>
<organism evidence="3 4">
    <name type="scientific">Geodermatophilus sabuli</name>
    <dbReference type="NCBI Taxonomy" id="1564158"/>
    <lineage>
        <taxon>Bacteria</taxon>
        <taxon>Bacillati</taxon>
        <taxon>Actinomycetota</taxon>
        <taxon>Actinomycetes</taxon>
        <taxon>Geodermatophilales</taxon>
        <taxon>Geodermatophilaceae</taxon>
        <taxon>Geodermatophilus</taxon>
    </lineage>
</organism>
<dbReference type="RefSeq" id="WP_163481277.1">
    <property type="nucleotide sequence ID" value="NZ_JAAGWF010000009.1"/>
</dbReference>
<dbReference type="Pfam" id="PF00483">
    <property type="entry name" value="NTP_transferase"/>
    <property type="match status" value="1"/>
</dbReference>
<dbReference type="InterPro" id="IPR005835">
    <property type="entry name" value="NTP_transferase_dom"/>
</dbReference>
<reference evidence="3 4" key="1">
    <citation type="submission" date="2020-02" db="EMBL/GenBank/DDBJ databases">
        <title>Geodermatophilus sabuli CPCC 205279 I12A-02694.</title>
        <authorList>
            <person name="Jiang Z."/>
        </authorList>
    </citation>
    <scope>NUCLEOTIDE SEQUENCE [LARGE SCALE GENOMIC DNA]</scope>
    <source>
        <strain evidence="3 4">I12A-02694</strain>
    </source>
</reference>
<dbReference type="Pfam" id="PF22640">
    <property type="entry name" value="ManC_GMP_beta-helix"/>
    <property type="match status" value="1"/>
</dbReference>
<dbReference type="GO" id="GO:0004475">
    <property type="term" value="F:mannose-1-phosphate guanylyltransferase (GTP) activity"/>
    <property type="evidence" value="ECO:0007669"/>
    <property type="project" value="InterPro"/>
</dbReference>
<dbReference type="PANTHER" id="PTHR46390:SF1">
    <property type="entry name" value="MANNOSE-1-PHOSPHATE GUANYLYLTRANSFERASE"/>
    <property type="match status" value="1"/>
</dbReference>
<keyword evidence="3" id="KW-0808">Transferase</keyword>
<dbReference type="InterPro" id="IPR051161">
    <property type="entry name" value="Mannose-6P_isomerase_type2"/>
</dbReference>
<comment type="caution">
    <text evidence="3">The sequence shown here is derived from an EMBL/GenBank/DDBJ whole genome shotgun (WGS) entry which is preliminary data.</text>
</comment>
<protein>
    <submittedName>
        <fullName evidence="3">Mannose-1-phosphate guanylyltransferase</fullName>
    </submittedName>
</protein>
<gene>
    <name evidence="3" type="ORF">GCU56_08795</name>
</gene>
<evidence type="ECO:0000259" key="2">
    <source>
        <dbReference type="Pfam" id="PF22640"/>
    </source>
</evidence>
<evidence type="ECO:0000259" key="1">
    <source>
        <dbReference type="Pfam" id="PF00483"/>
    </source>
</evidence>
<evidence type="ECO:0000313" key="3">
    <source>
        <dbReference type="EMBL" id="NEK57968.1"/>
    </source>
</evidence>
<dbReference type="CDD" id="cd02509">
    <property type="entry name" value="GDP-M1P_Guanylyltransferase"/>
    <property type="match status" value="1"/>
</dbReference>
<dbReference type="GO" id="GO:0009298">
    <property type="term" value="P:GDP-mannose biosynthetic process"/>
    <property type="evidence" value="ECO:0007669"/>
    <property type="project" value="TreeGrafter"/>
</dbReference>
<dbReference type="SUPFAM" id="SSF159283">
    <property type="entry name" value="Guanosine diphospho-D-mannose pyrophosphorylase/mannose-6-phosphate isomerase linker domain"/>
    <property type="match status" value="1"/>
</dbReference>
<keyword evidence="4" id="KW-1185">Reference proteome</keyword>
<sequence length="366" mass="38311">MRHAVIMAGGSGTRLWPLSRAARPKQLLDVVTEEDGGAHSLLAEAFGRLRAVLPVDRIWVCTAARYGPQVRAALPELGAGRLILEPVARDTANAVGLAAALVADADPDAELAVVSADHVIRPVERFAAALSTAYDVLAVRPGALVTLGITPTAPATGFGYVQRGAPAEVPGAAEAAAFREKPDRATAEAYVASGEYLWNSGMFVWRAQTVLDALAEHLPESAAGLARVVAVPAGPERDAVLAEVFPTLPKISVDYAVLEPAATEPGRVLVVDLDVDWLDVGSWPALAGTLDGDGAGNAVRGLTVLLDSERNVVFSDDPDHLVALVGVRDSVVVHTADVTMVCPLGDAERVKQLLAEVEQRSGPRFS</sequence>
<feature type="domain" description="Nucleotidyl transferase" evidence="1">
    <location>
        <begin position="4"/>
        <end position="286"/>
    </location>
</feature>